<comment type="subcellular location">
    <subcellularLocation>
        <location evidence="1">Nucleus</location>
    </subcellularLocation>
</comment>
<proteinExistence type="predicted"/>
<dbReference type="Gene3D" id="1.25.40.10">
    <property type="entry name" value="Tetratricopeptide repeat domain"/>
    <property type="match status" value="1"/>
</dbReference>
<evidence type="ECO:0000256" key="1">
    <source>
        <dbReference type="ARBA" id="ARBA00004123"/>
    </source>
</evidence>
<evidence type="ECO:0000256" key="5">
    <source>
        <dbReference type="ARBA" id="ARBA00023015"/>
    </source>
</evidence>
<dbReference type="AlphaFoldDB" id="A0A816SEA5"/>
<dbReference type="PANTHER" id="PTHR46481">
    <property type="entry name" value="ZINC FINGER BED DOMAIN-CONTAINING PROTEIN 4"/>
    <property type="match status" value="1"/>
</dbReference>
<gene>
    <name evidence="12" type="ORF">WKI299_LOCUS17428</name>
</gene>
<keyword evidence="3" id="KW-0863">Zinc-finger</keyword>
<feature type="domain" description="BED-type" evidence="10">
    <location>
        <begin position="115"/>
        <end position="162"/>
    </location>
</feature>
<dbReference type="GO" id="GO:0008270">
    <property type="term" value="F:zinc ion binding"/>
    <property type="evidence" value="ECO:0007669"/>
    <property type="project" value="UniProtKB-KW"/>
</dbReference>
<dbReference type="SUPFAM" id="SSF57667">
    <property type="entry name" value="beta-beta-alpha zinc fingers"/>
    <property type="match status" value="1"/>
</dbReference>
<feature type="region of interest" description="Disordered" evidence="9">
    <location>
        <begin position="406"/>
        <end position="454"/>
    </location>
</feature>
<evidence type="ECO:0000313" key="13">
    <source>
        <dbReference type="Proteomes" id="UP000663856"/>
    </source>
</evidence>
<name>A0A816SEA5_9BILA</name>
<dbReference type="GO" id="GO:0003677">
    <property type="term" value="F:DNA binding"/>
    <property type="evidence" value="ECO:0007669"/>
    <property type="project" value="UniProtKB-KW"/>
</dbReference>
<keyword evidence="5" id="KW-0805">Transcription regulation</keyword>
<feature type="region of interest" description="Disordered" evidence="9">
    <location>
        <begin position="700"/>
        <end position="726"/>
    </location>
</feature>
<feature type="domain" description="HAT C-terminal dimerisation" evidence="11">
    <location>
        <begin position="779"/>
        <end position="847"/>
    </location>
</feature>
<dbReference type="Proteomes" id="UP000663856">
    <property type="component" value="Unassembled WGS sequence"/>
</dbReference>
<evidence type="ECO:0000256" key="2">
    <source>
        <dbReference type="ARBA" id="ARBA00022723"/>
    </source>
</evidence>
<dbReference type="Pfam" id="PF13424">
    <property type="entry name" value="TPR_12"/>
    <property type="match status" value="1"/>
</dbReference>
<dbReference type="InterPro" id="IPR008906">
    <property type="entry name" value="HATC_C_dom"/>
</dbReference>
<keyword evidence="7" id="KW-0804">Transcription</keyword>
<dbReference type="SUPFAM" id="SSF140996">
    <property type="entry name" value="Hermes dimerisation domain"/>
    <property type="match status" value="1"/>
</dbReference>
<evidence type="ECO:0000256" key="7">
    <source>
        <dbReference type="ARBA" id="ARBA00023163"/>
    </source>
</evidence>
<evidence type="ECO:0000256" key="4">
    <source>
        <dbReference type="ARBA" id="ARBA00022833"/>
    </source>
</evidence>
<evidence type="ECO:0000259" key="10">
    <source>
        <dbReference type="Pfam" id="PF02892"/>
    </source>
</evidence>
<dbReference type="SMART" id="SM00614">
    <property type="entry name" value="ZnF_BED"/>
    <property type="match status" value="1"/>
</dbReference>
<evidence type="ECO:0000313" key="12">
    <source>
        <dbReference type="EMBL" id="CAF2087118.1"/>
    </source>
</evidence>
<feature type="compositionally biased region" description="Acidic residues" evidence="9">
    <location>
        <begin position="421"/>
        <end position="446"/>
    </location>
</feature>
<sequence length="858" mass="98487">MYEVTLPPEHLRLAITWDNVGTSLENMGEHTKSLRFHENAINIRRKARSSDHPDLAVSYNNIGKISDQFPSVTTILSLFSHLFDFIMTASRTRSNHTKQGTEATKDKSTHSVKQSDVWKYFQRIDSEEKLYAKCLVQKCPKLLSTPQHSTTTLFRHLRDVHKIDEFRKKKKEKIVHNRIQKRIPEKLKRTLDRAIVKAIVEDGRSFGDFSKSGFRKFIELALPSYKPPRRNTISTQIRQLHAKYFISLVDSLSNVAFISISTDFWSDTKGISYLVLTGHYITNAFDLKSTILRFSTFQQRHYSDLIGIEIEKQLLELKIFDKVVSITCDGARNMVKMFDFFSRTDVTRVRCQAHLLHLIVYNGLGLWMVTKRSISTNDTNDSIDPEEGFNHSLKKIVVSGDEELSTAYDDAEQSTEMTDQNSEDNQYDNVMDQDDQNSSSDDDDDSNFSGSESDCEDLSEVFEDNFAAGIDTNFDNDPDSALPQPDSRISLVVQKVRQLVVMIKGSLILSSFIQKIKHEYNRNNDKPIKRSLILDVRTRWNSTYKMLDTMKIYQPIVDELFRNKANLSITKKQQQRLASLEFTSDCWYTIELLIKVLQPFYAATKTISVSDYPSIGVILFIFRRLDKDFLSKSTPTDDPLFNNMKKCLLNKMNYYNTMQDPSQTKTILFHAFFDPYGLSVMTNTEINVIENEIKQRFRRQASNGPIQASATSATSPNGPSTNKNEKKRSLLNYFLKSLDVEDIQQTKKQPSSFNKKINDERKAYNKLASSFVSTSSDTYDLDSLKFWKKSMSSLPNLAPLAQKYLAVPSTSTKSEAAFSTSTYYGLKQRARLSSDNLCFSVFLKDKLSNEDKENIINI</sequence>
<evidence type="ECO:0000256" key="9">
    <source>
        <dbReference type="SAM" id="MobiDB-lite"/>
    </source>
</evidence>
<dbReference type="EMBL" id="CAJNRF010006933">
    <property type="protein sequence ID" value="CAF2087118.1"/>
    <property type="molecule type" value="Genomic_DNA"/>
</dbReference>
<dbReference type="Pfam" id="PF05699">
    <property type="entry name" value="Dimer_Tnp_hAT"/>
    <property type="match status" value="1"/>
</dbReference>
<dbReference type="GO" id="GO:0009791">
    <property type="term" value="P:post-embryonic development"/>
    <property type="evidence" value="ECO:0007669"/>
    <property type="project" value="UniProtKB-ARBA"/>
</dbReference>
<evidence type="ECO:0000256" key="3">
    <source>
        <dbReference type="ARBA" id="ARBA00022771"/>
    </source>
</evidence>
<dbReference type="SUPFAM" id="SSF53098">
    <property type="entry name" value="Ribonuclease H-like"/>
    <property type="match status" value="1"/>
</dbReference>
<keyword evidence="8" id="KW-0539">Nucleus</keyword>
<protein>
    <submittedName>
        <fullName evidence="12">Uncharacterized protein</fullName>
    </submittedName>
</protein>
<dbReference type="PANTHER" id="PTHR46481:SF10">
    <property type="entry name" value="ZINC FINGER BED DOMAIN-CONTAINING PROTEIN 39"/>
    <property type="match status" value="1"/>
</dbReference>
<dbReference type="InterPro" id="IPR036236">
    <property type="entry name" value="Znf_C2H2_sf"/>
</dbReference>
<dbReference type="GO" id="GO:0046983">
    <property type="term" value="F:protein dimerization activity"/>
    <property type="evidence" value="ECO:0007669"/>
    <property type="project" value="InterPro"/>
</dbReference>
<dbReference type="InterPro" id="IPR012337">
    <property type="entry name" value="RNaseH-like_sf"/>
</dbReference>
<feature type="compositionally biased region" description="Polar residues" evidence="9">
    <location>
        <begin position="700"/>
        <end position="722"/>
    </location>
</feature>
<dbReference type="InterPro" id="IPR052035">
    <property type="entry name" value="ZnF_BED_domain_contain"/>
</dbReference>
<dbReference type="InterPro" id="IPR011990">
    <property type="entry name" value="TPR-like_helical_dom_sf"/>
</dbReference>
<evidence type="ECO:0000259" key="11">
    <source>
        <dbReference type="Pfam" id="PF05699"/>
    </source>
</evidence>
<evidence type="ECO:0000256" key="6">
    <source>
        <dbReference type="ARBA" id="ARBA00023125"/>
    </source>
</evidence>
<comment type="caution">
    <text evidence="12">The sequence shown here is derived from an EMBL/GenBank/DDBJ whole genome shotgun (WGS) entry which is preliminary data.</text>
</comment>
<dbReference type="GO" id="GO:0005634">
    <property type="term" value="C:nucleus"/>
    <property type="evidence" value="ECO:0007669"/>
    <property type="project" value="UniProtKB-SubCell"/>
</dbReference>
<reference evidence="12" key="1">
    <citation type="submission" date="2021-02" db="EMBL/GenBank/DDBJ databases">
        <authorList>
            <person name="Nowell W R."/>
        </authorList>
    </citation>
    <scope>NUCLEOTIDE SEQUENCE</scope>
</reference>
<keyword evidence="4" id="KW-0862">Zinc</keyword>
<dbReference type="InterPro" id="IPR003656">
    <property type="entry name" value="Znf_BED"/>
</dbReference>
<evidence type="ECO:0000256" key="8">
    <source>
        <dbReference type="ARBA" id="ARBA00023242"/>
    </source>
</evidence>
<dbReference type="Pfam" id="PF02892">
    <property type="entry name" value="zf-BED"/>
    <property type="match status" value="1"/>
</dbReference>
<keyword evidence="6" id="KW-0238">DNA-binding</keyword>
<organism evidence="12 13">
    <name type="scientific">Rotaria magnacalcarata</name>
    <dbReference type="NCBI Taxonomy" id="392030"/>
    <lineage>
        <taxon>Eukaryota</taxon>
        <taxon>Metazoa</taxon>
        <taxon>Spiralia</taxon>
        <taxon>Gnathifera</taxon>
        <taxon>Rotifera</taxon>
        <taxon>Eurotatoria</taxon>
        <taxon>Bdelloidea</taxon>
        <taxon>Philodinida</taxon>
        <taxon>Philodinidae</taxon>
        <taxon>Rotaria</taxon>
    </lineage>
</organism>
<keyword evidence="2" id="KW-0479">Metal-binding</keyword>
<accession>A0A816SEA5</accession>